<evidence type="ECO:0000256" key="2">
    <source>
        <dbReference type="ARBA" id="ARBA00023004"/>
    </source>
</evidence>
<feature type="region of interest" description="Disordered" evidence="3">
    <location>
        <begin position="435"/>
        <end position="465"/>
    </location>
</feature>
<keyword evidence="4" id="KW-1133">Transmembrane helix</keyword>
<dbReference type="Gene3D" id="1.20.5.510">
    <property type="entry name" value="Single helix bin"/>
    <property type="match status" value="1"/>
</dbReference>
<dbReference type="SUPFAM" id="SSF50965">
    <property type="entry name" value="Galactose oxidase, central domain"/>
    <property type="match status" value="1"/>
</dbReference>
<dbReference type="Pfam" id="PF24681">
    <property type="entry name" value="Kelch_KLHDC2_KLHL20_DRC7"/>
    <property type="match status" value="1"/>
</dbReference>
<evidence type="ECO:0000256" key="4">
    <source>
        <dbReference type="SAM" id="Phobius"/>
    </source>
</evidence>
<accession>A0AAV9XC30</accession>
<dbReference type="InterPro" id="IPR011043">
    <property type="entry name" value="Gal_Oxase/kelch_b-propeller"/>
</dbReference>
<dbReference type="PANTHER" id="PTHR47435">
    <property type="entry name" value="KELCH REPEAT PROTEIN (AFU_ORTHOLOGUE AFUA_5G12780)"/>
    <property type="match status" value="1"/>
</dbReference>
<dbReference type="AlphaFoldDB" id="A0AAV9XC30"/>
<feature type="compositionally biased region" description="Low complexity" evidence="3">
    <location>
        <begin position="437"/>
        <end position="465"/>
    </location>
</feature>
<dbReference type="Proteomes" id="UP001365542">
    <property type="component" value="Unassembled WGS sequence"/>
</dbReference>
<proteinExistence type="predicted"/>
<sequence>MSSLSTGANPVRDTCSLTGHGALAVGDLLYFQGGRMIYNWQIGWGGYGQNPYLRVLNFTNSVNQQNVADSIITVQSDTAPFNYDGETIQDTRLPLFWLDEAGDKAYLAGGAMVNIANTSYIGGRDWNPGKPGKMWTADVQRGNILNNWEEVDMLIGGKKANLIGSGANWFDSESRVGYAFGGSYLDGAEYDYAVNQLLMFNVTSGQWKNTTTPFDQSAAGFLHGLTLEGRTVLIAGLGSTNGQEGAVNTIRVYDTESDQWYTQLTNGDLPANRFWSGCSVIVAAQDKSSYQIITYGGADNSVTYGDVWALSIPSFTWTQLSDDVSSTVAAGPRYASSCTLMKNHTIVVIGGNKVIDADTYNFPNCDLNSDLAYFFDLNIQGWTSQISSGAQDEYRVPSPVYEAIGGNAQGGATLTQPPGGFNQAGMSTVFAAFATAPPSTTSGSPGTTTSTGGPSNTSTPSKSSNTGLIAGVVVGVVALIGIIAFGVWFFIIRRRRREEATPTPPPPPDQDKYPTELGGAGYDHAMELHGNQPSLELYGSSPHSPSPIAPTHGLHEVPA</sequence>
<keyword evidence="4" id="KW-0812">Transmembrane</keyword>
<dbReference type="InterPro" id="IPR015915">
    <property type="entry name" value="Kelch-typ_b-propeller"/>
</dbReference>
<gene>
    <name evidence="5" type="ORF">TWF694_009855</name>
</gene>
<feature type="transmembrane region" description="Helical" evidence="4">
    <location>
        <begin position="468"/>
        <end position="491"/>
    </location>
</feature>
<evidence type="ECO:0008006" key="7">
    <source>
        <dbReference type="Google" id="ProtNLM"/>
    </source>
</evidence>
<evidence type="ECO:0000256" key="3">
    <source>
        <dbReference type="SAM" id="MobiDB-lite"/>
    </source>
</evidence>
<dbReference type="Gene3D" id="2.120.10.80">
    <property type="entry name" value="Kelch-type beta propeller"/>
    <property type="match status" value="1"/>
</dbReference>
<evidence type="ECO:0000313" key="5">
    <source>
        <dbReference type="EMBL" id="KAK6539649.1"/>
    </source>
</evidence>
<comment type="caution">
    <text evidence="5">The sequence shown here is derived from an EMBL/GenBank/DDBJ whole genome shotgun (WGS) entry which is preliminary data.</text>
</comment>
<evidence type="ECO:0000256" key="1">
    <source>
        <dbReference type="ARBA" id="ARBA00022737"/>
    </source>
</evidence>
<feature type="region of interest" description="Disordered" evidence="3">
    <location>
        <begin position="498"/>
        <end position="559"/>
    </location>
</feature>
<keyword evidence="2" id="KW-0408">Iron</keyword>
<keyword evidence="1" id="KW-0677">Repeat</keyword>
<keyword evidence="4" id="KW-0472">Membrane</keyword>
<dbReference type="PANTHER" id="PTHR47435:SF4">
    <property type="entry name" value="KELCH REPEAT PROTEIN (AFU_ORTHOLOGUE AFUA_5G12780)"/>
    <property type="match status" value="1"/>
</dbReference>
<reference evidence="5 6" key="1">
    <citation type="submission" date="2019-10" db="EMBL/GenBank/DDBJ databases">
        <authorList>
            <person name="Palmer J.M."/>
        </authorList>
    </citation>
    <scope>NUCLEOTIDE SEQUENCE [LARGE SCALE GENOMIC DNA]</scope>
    <source>
        <strain evidence="5 6">TWF694</strain>
    </source>
</reference>
<protein>
    <recommendedName>
        <fullName evidence="7">Kelch repeat protein</fullName>
    </recommendedName>
</protein>
<dbReference type="EMBL" id="JAVHJO010000006">
    <property type="protein sequence ID" value="KAK6539649.1"/>
    <property type="molecule type" value="Genomic_DNA"/>
</dbReference>
<organism evidence="5 6">
    <name type="scientific">Orbilia ellipsospora</name>
    <dbReference type="NCBI Taxonomy" id="2528407"/>
    <lineage>
        <taxon>Eukaryota</taxon>
        <taxon>Fungi</taxon>
        <taxon>Dikarya</taxon>
        <taxon>Ascomycota</taxon>
        <taxon>Pezizomycotina</taxon>
        <taxon>Orbiliomycetes</taxon>
        <taxon>Orbiliales</taxon>
        <taxon>Orbiliaceae</taxon>
        <taxon>Orbilia</taxon>
    </lineage>
</organism>
<keyword evidence="6" id="KW-1185">Reference proteome</keyword>
<name>A0AAV9XC30_9PEZI</name>
<evidence type="ECO:0000313" key="6">
    <source>
        <dbReference type="Proteomes" id="UP001365542"/>
    </source>
</evidence>
<dbReference type="GO" id="GO:0019760">
    <property type="term" value="P:glucosinolate metabolic process"/>
    <property type="evidence" value="ECO:0007669"/>
    <property type="project" value="UniProtKB-ARBA"/>
</dbReference>